<evidence type="ECO:0000256" key="1">
    <source>
        <dbReference type="SAM" id="MobiDB-lite"/>
    </source>
</evidence>
<gene>
    <name evidence="2" type="primary">TMC2_0</name>
    <name evidence="2" type="ORF">g.58386</name>
</gene>
<feature type="non-terminal residue" evidence="2">
    <location>
        <position position="149"/>
    </location>
</feature>
<name>A0A1D1ZAB7_9ARAE</name>
<keyword evidence="2" id="KW-0812">Transmembrane</keyword>
<accession>A0A1D1ZAB7</accession>
<feature type="compositionally biased region" description="Basic and acidic residues" evidence="1">
    <location>
        <begin position="94"/>
        <end position="104"/>
    </location>
</feature>
<reference evidence="2" key="1">
    <citation type="submission" date="2015-07" db="EMBL/GenBank/DDBJ databases">
        <title>Transcriptome Assembly of Anthurium amnicola.</title>
        <authorList>
            <person name="Suzuki J."/>
        </authorList>
    </citation>
    <scope>NUCLEOTIDE SEQUENCE</scope>
</reference>
<dbReference type="AlphaFoldDB" id="A0A1D1ZAB7"/>
<feature type="non-terminal residue" evidence="2">
    <location>
        <position position="1"/>
    </location>
</feature>
<sequence>LSLSLSHLSFLPLESRLGGWSLRSIQRGAVLVSADGGGGRRGEEGDQRGVGDGSLVGEGGGVPRQASLGRRRFPRQVHPQERRAGDPEAPQRCADVRVRRRTGDVGDAEDGDGGLLPDGQAQAAILQGGSVVRPGDGHRTAASSLNRSG</sequence>
<feature type="compositionally biased region" description="Basic and acidic residues" evidence="1">
    <location>
        <begin position="38"/>
        <end position="49"/>
    </location>
</feature>
<feature type="compositionally biased region" description="Gly residues" evidence="1">
    <location>
        <begin position="50"/>
        <end position="62"/>
    </location>
</feature>
<dbReference type="EMBL" id="GDJX01004088">
    <property type="protein sequence ID" value="JAT63848.1"/>
    <property type="molecule type" value="Transcribed_RNA"/>
</dbReference>
<keyword evidence="2" id="KW-0472">Membrane</keyword>
<organism evidence="2">
    <name type="scientific">Anthurium amnicola</name>
    <dbReference type="NCBI Taxonomy" id="1678845"/>
    <lineage>
        <taxon>Eukaryota</taxon>
        <taxon>Viridiplantae</taxon>
        <taxon>Streptophyta</taxon>
        <taxon>Embryophyta</taxon>
        <taxon>Tracheophyta</taxon>
        <taxon>Spermatophyta</taxon>
        <taxon>Magnoliopsida</taxon>
        <taxon>Liliopsida</taxon>
        <taxon>Araceae</taxon>
        <taxon>Pothoideae</taxon>
        <taxon>Potheae</taxon>
        <taxon>Anthurium</taxon>
    </lineage>
</organism>
<proteinExistence type="predicted"/>
<evidence type="ECO:0000313" key="2">
    <source>
        <dbReference type="EMBL" id="JAT63848.1"/>
    </source>
</evidence>
<protein>
    <submittedName>
        <fullName evidence="2">Transmembrane channel-like protein 2</fullName>
    </submittedName>
</protein>
<feature type="region of interest" description="Disordered" evidence="1">
    <location>
        <begin position="33"/>
        <end position="149"/>
    </location>
</feature>